<feature type="transmembrane region" description="Helical" evidence="1">
    <location>
        <begin position="42"/>
        <end position="63"/>
    </location>
</feature>
<dbReference type="RefSeq" id="WP_158205592.1">
    <property type="nucleotide sequence ID" value="NZ_WSZK01000028.1"/>
</dbReference>
<evidence type="ECO:0000256" key="1">
    <source>
        <dbReference type="SAM" id="Phobius"/>
    </source>
</evidence>
<evidence type="ECO:0000313" key="2">
    <source>
        <dbReference type="EMBL" id="MWG35924.1"/>
    </source>
</evidence>
<feature type="transmembrane region" description="Helical" evidence="1">
    <location>
        <begin position="165"/>
        <end position="188"/>
    </location>
</feature>
<feature type="transmembrane region" description="Helical" evidence="1">
    <location>
        <begin position="133"/>
        <end position="153"/>
    </location>
</feature>
<dbReference type="Proteomes" id="UP000451471">
    <property type="component" value="Unassembled WGS sequence"/>
</dbReference>
<dbReference type="Pfam" id="PF24412">
    <property type="entry name" value="DUF7546"/>
    <property type="match status" value="1"/>
</dbReference>
<keyword evidence="1" id="KW-0472">Membrane</keyword>
<feature type="transmembrane region" description="Helical" evidence="1">
    <location>
        <begin position="16"/>
        <end position="36"/>
    </location>
</feature>
<name>A0A6B0GMF3_9EURY</name>
<comment type="caution">
    <text evidence="2">The sequence shown here is derived from an EMBL/GenBank/DDBJ whole genome shotgun (WGS) entry which is preliminary data.</text>
</comment>
<evidence type="ECO:0000313" key="3">
    <source>
        <dbReference type="Proteomes" id="UP000451471"/>
    </source>
</evidence>
<gene>
    <name evidence="2" type="ORF">GQS65_15770</name>
</gene>
<accession>A0A6B0GMF3</accession>
<protein>
    <submittedName>
        <fullName evidence="2">Uncharacterized protein</fullName>
    </submittedName>
</protein>
<dbReference type="OrthoDB" id="308076at2157"/>
<dbReference type="EMBL" id="WSZK01000028">
    <property type="protein sequence ID" value="MWG35924.1"/>
    <property type="molecule type" value="Genomic_DNA"/>
</dbReference>
<proteinExistence type="predicted"/>
<reference evidence="2 3" key="1">
    <citation type="submission" date="2019-12" db="EMBL/GenBank/DDBJ databases">
        <title>Halocatena pleomorpha gen. nov. sp. nov., an extremely halophilic archaeon of family Halobacteriaceae isolated from saltpan soil.</title>
        <authorList>
            <person name="Pal Y."/>
            <person name="Verma A."/>
            <person name="Krishnamurthi S."/>
            <person name="Kumar P."/>
        </authorList>
    </citation>
    <scope>NUCLEOTIDE SEQUENCE [LARGE SCALE GENOMIC DNA]</scope>
    <source>
        <strain evidence="2 3">JCM 16495</strain>
    </source>
</reference>
<keyword evidence="3" id="KW-1185">Reference proteome</keyword>
<keyword evidence="1" id="KW-0812">Transmembrane</keyword>
<organism evidence="2 3">
    <name type="scientific">Halomarina oriensis</name>
    <dbReference type="NCBI Taxonomy" id="671145"/>
    <lineage>
        <taxon>Archaea</taxon>
        <taxon>Methanobacteriati</taxon>
        <taxon>Methanobacteriota</taxon>
        <taxon>Stenosarchaea group</taxon>
        <taxon>Halobacteria</taxon>
        <taxon>Halobacteriales</taxon>
        <taxon>Natronomonadaceae</taxon>
        <taxon>Halomarina</taxon>
    </lineage>
</organism>
<dbReference type="AlphaFoldDB" id="A0A6B0GMF3"/>
<dbReference type="InterPro" id="IPR055968">
    <property type="entry name" value="DUF7546"/>
</dbReference>
<feature type="transmembrane region" description="Helical" evidence="1">
    <location>
        <begin position="75"/>
        <end position="97"/>
    </location>
</feature>
<feature type="transmembrane region" description="Helical" evidence="1">
    <location>
        <begin position="194"/>
        <end position="219"/>
    </location>
</feature>
<sequence>MGVEHVERRLTLPTELWWLVPVVFAETLLVVGYFGITGARPTALRYVVYPFVWINLGLVAVVGTRPRPASRRLRLLAGAVAVGYFVVLAWLSGLLYVETAAVTHTHATLGGWQVTLSAPGWGPRIGYVTGAGHVYFVPYRVVGYVALAYLVFARTLDASASVLSGVVGLGACLSCAFPVVASFAAGALGPSSAALAASSFAFDLSTAAFVLALAVLYWSPGLPRRPGGRG</sequence>
<keyword evidence="1" id="KW-1133">Transmembrane helix</keyword>